<keyword evidence="2" id="KW-1133">Transmembrane helix</keyword>
<evidence type="ECO:0000256" key="2">
    <source>
        <dbReference type="SAM" id="Phobius"/>
    </source>
</evidence>
<keyword evidence="2" id="KW-0472">Membrane</keyword>
<protein>
    <submittedName>
        <fullName evidence="3">Uncharacterized protein</fullName>
    </submittedName>
</protein>
<reference evidence="3" key="1">
    <citation type="submission" date="2020-05" db="UniProtKB">
        <authorList>
            <consortium name="EnsemblMetazoa"/>
        </authorList>
    </citation>
    <scope>IDENTIFICATION</scope>
    <source>
        <strain evidence="3">FUMOZ</strain>
    </source>
</reference>
<dbReference type="EnsemblMetazoa" id="AFUN007331-RA">
    <property type="protein sequence ID" value="AFUN007331-PA"/>
    <property type="gene ID" value="AFUN007331"/>
</dbReference>
<feature type="compositionally biased region" description="Basic and acidic residues" evidence="1">
    <location>
        <begin position="83"/>
        <end position="96"/>
    </location>
</feature>
<organism evidence="3">
    <name type="scientific">Anopheles funestus</name>
    <name type="common">African malaria mosquito</name>
    <dbReference type="NCBI Taxonomy" id="62324"/>
    <lineage>
        <taxon>Eukaryota</taxon>
        <taxon>Metazoa</taxon>
        <taxon>Ecdysozoa</taxon>
        <taxon>Arthropoda</taxon>
        <taxon>Hexapoda</taxon>
        <taxon>Insecta</taxon>
        <taxon>Pterygota</taxon>
        <taxon>Neoptera</taxon>
        <taxon>Endopterygota</taxon>
        <taxon>Diptera</taxon>
        <taxon>Nematocera</taxon>
        <taxon>Culicoidea</taxon>
        <taxon>Culicidae</taxon>
        <taxon>Anophelinae</taxon>
        <taxon>Anopheles</taxon>
    </lineage>
</organism>
<accession>A0A182RM59</accession>
<feature type="transmembrane region" description="Helical" evidence="2">
    <location>
        <begin position="12"/>
        <end position="32"/>
    </location>
</feature>
<dbReference type="VEuPathDB" id="VectorBase:AFUN007331"/>
<proteinExistence type="predicted"/>
<name>A0A182RM59_ANOFN</name>
<dbReference type="AlphaFoldDB" id="A0A182RM59"/>
<evidence type="ECO:0000313" key="3">
    <source>
        <dbReference type="EnsemblMetazoa" id="AFUN007331-PA"/>
    </source>
</evidence>
<sequence length="96" mass="10380">MVLTARNKRMASFAYAIIIGLVAFCVVGTTLLTTCDGAILPAALADSPVYFGGIVPANGRFGKKIHHFPNTMNKRQPPAVVDSELHHTERNRTDDA</sequence>
<keyword evidence="2" id="KW-0812">Transmembrane</keyword>
<evidence type="ECO:0000256" key="1">
    <source>
        <dbReference type="SAM" id="MobiDB-lite"/>
    </source>
</evidence>
<feature type="region of interest" description="Disordered" evidence="1">
    <location>
        <begin position="68"/>
        <end position="96"/>
    </location>
</feature>